<evidence type="ECO:0000259" key="7">
    <source>
        <dbReference type="PROSITE" id="PS50811"/>
    </source>
</evidence>
<evidence type="ECO:0000256" key="1">
    <source>
        <dbReference type="ARBA" id="ARBA00004123"/>
    </source>
</evidence>
<dbReference type="PROSITE" id="PS50811">
    <property type="entry name" value="WRKY"/>
    <property type="match status" value="1"/>
</dbReference>
<dbReference type="GO" id="GO:0005634">
    <property type="term" value="C:nucleus"/>
    <property type="evidence" value="ECO:0007669"/>
    <property type="project" value="UniProtKB-SubCell"/>
</dbReference>
<dbReference type="SUPFAM" id="SSF118290">
    <property type="entry name" value="WRKY DNA-binding domain"/>
    <property type="match status" value="1"/>
</dbReference>
<keyword evidence="5" id="KW-0539">Nucleus</keyword>
<keyword evidence="2" id="KW-0805">Transcription regulation</keyword>
<sequence>HLQSSNHHTKKNLKEITYTLYPCTKNMDSDSNNTKSIKRNVVDQLVEGYESATQLQLLLSHQQSNHHIDQTRIVSGDPDPVNELMDKILDSFHKTISVLDSFDQVANVSVVLEGSRNASCGDDSTPASCNGGDSGDSRKRLGVGKSKRGCYTRKKRSHTWTMEARRINEDIYAWRKYGQKQILNSKFPRSYFRCTHKPTQGCNATKQVQKHEQDPSLFQITYIGHHTCNVSDETQAKTEPLDLEIVMDSDNNKLAATISQDHVDPYIQEQGNDISSLIGVGASMVKEEDYNNGDQNKDYCEGSSTYSDLSLVWPDVMMSDDRQHHQNHFYHGEASTTTSYQFSFIDNDQFSSLFDSYCPYEGTSAI</sequence>
<evidence type="ECO:0000256" key="2">
    <source>
        <dbReference type="ARBA" id="ARBA00023015"/>
    </source>
</evidence>
<dbReference type="SMART" id="SM00774">
    <property type="entry name" value="WRKY"/>
    <property type="match status" value="1"/>
</dbReference>
<dbReference type="Pfam" id="PF03106">
    <property type="entry name" value="WRKY"/>
    <property type="match status" value="1"/>
</dbReference>
<feature type="region of interest" description="Disordered" evidence="6">
    <location>
        <begin position="119"/>
        <end position="147"/>
    </location>
</feature>
<dbReference type="GO" id="GO:0043565">
    <property type="term" value="F:sequence-specific DNA binding"/>
    <property type="evidence" value="ECO:0007669"/>
    <property type="project" value="InterPro"/>
</dbReference>
<dbReference type="EMBL" id="HG994357">
    <property type="protein sequence ID" value="CAF2123565.1"/>
    <property type="molecule type" value="Genomic_DNA"/>
</dbReference>
<proteinExistence type="predicted"/>
<feature type="non-terminal residue" evidence="8">
    <location>
        <position position="366"/>
    </location>
</feature>
<feature type="domain" description="WRKY" evidence="7">
    <location>
        <begin position="163"/>
        <end position="231"/>
    </location>
</feature>
<protein>
    <submittedName>
        <fullName evidence="8">(rape) hypothetical protein</fullName>
    </submittedName>
</protein>
<dbReference type="PANTHER" id="PTHR31282">
    <property type="entry name" value="WRKY TRANSCRIPTION FACTOR 21-RELATED"/>
    <property type="match status" value="1"/>
</dbReference>
<keyword evidence="4" id="KW-0804">Transcription</keyword>
<evidence type="ECO:0000256" key="4">
    <source>
        <dbReference type="ARBA" id="ARBA00023163"/>
    </source>
</evidence>
<gene>
    <name evidence="8" type="ORF">DARMORV10_A03P22910.1</name>
</gene>
<dbReference type="InterPro" id="IPR003657">
    <property type="entry name" value="WRKY_dom"/>
</dbReference>
<keyword evidence="3" id="KW-0238">DNA-binding</keyword>
<dbReference type="AlphaFoldDB" id="A0A816VQ81"/>
<dbReference type="GO" id="GO:0003700">
    <property type="term" value="F:DNA-binding transcription factor activity"/>
    <property type="evidence" value="ECO:0007669"/>
    <property type="project" value="InterPro"/>
</dbReference>
<evidence type="ECO:0000313" key="8">
    <source>
        <dbReference type="EMBL" id="CAF2123565.1"/>
    </source>
</evidence>
<evidence type="ECO:0000256" key="5">
    <source>
        <dbReference type="ARBA" id="ARBA00023242"/>
    </source>
</evidence>
<evidence type="ECO:0000256" key="3">
    <source>
        <dbReference type="ARBA" id="ARBA00023125"/>
    </source>
</evidence>
<dbReference type="InterPro" id="IPR036576">
    <property type="entry name" value="WRKY_dom_sf"/>
</dbReference>
<comment type="subcellular location">
    <subcellularLocation>
        <location evidence="1">Nucleus</location>
    </subcellularLocation>
</comment>
<dbReference type="InterPro" id="IPR044810">
    <property type="entry name" value="WRKY_plant"/>
</dbReference>
<evidence type="ECO:0000256" key="6">
    <source>
        <dbReference type="SAM" id="MobiDB-lite"/>
    </source>
</evidence>
<dbReference type="Gene3D" id="2.20.25.80">
    <property type="entry name" value="WRKY domain"/>
    <property type="match status" value="1"/>
</dbReference>
<name>A0A816VQ81_BRANA</name>
<organism evidence="8">
    <name type="scientific">Brassica napus</name>
    <name type="common">Rape</name>
    <dbReference type="NCBI Taxonomy" id="3708"/>
    <lineage>
        <taxon>Eukaryota</taxon>
        <taxon>Viridiplantae</taxon>
        <taxon>Streptophyta</taxon>
        <taxon>Embryophyta</taxon>
        <taxon>Tracheophyta</taxon>
        <taxon>Spermatophyta</taxon>
        <taxon>Magnoliopsida</taxon>
        <taxon>eudicotyledons</taxon>
        <taxon>Gunneridae</taxon>
        <taxon>Pentapetalae</taxon>
        <taxon>rosids</taxon>
        <taxon>malvids</taxon>
        <taxon>Brassicales</taxon>
        <taxon>Brassicaceae</taxon>
        <taxon>Brassiceae</taxon>
        <taxon>Brassica</taxon>
    </lineage>
</organism>
<accession>A0A816VQ81</accession>
<dbReference type="Proteomes" id="UP001295469">
    <property type="component" value="Chromosome A03"/>
</dbReference>
<reference evidence="8" key="1">
    <citation type="submission" date="2021-01" db="EMBL/GenBank/DDBJ databases">
        <authorList>
            <consortium name="Genoscope - CEA"/>
            <person name="William W."/>
        </authorList>
    </citation>
    <scope>NUCLEOTIDE SEQUENCE</scope>
</reference>